<dbReference type="InterPro" id="IPR036440">
    <property type="entry name" value="Peptidase_C15-like_sf"/>
</dbReference>
<accession>A6GF03</accession>
<dbReference type="AlphaFoldDB" id="A6GF03"/>
<dbReference type="Proteomes" id="UP000005801">
    <property type="component" value="Unassembled WGS sequence"/>
</dbReference>
<reference evidence="2 3" key="1">
    <citation type="submission" date="2007-06" db="EMBL/GenBank/DDBJ databases">
        <authorList>
            <person name="Shimkets L."/>
            <person name="Ferriera S."/>
            <person name="Johnson J."/>
            <person name="Kravitz S."/>
            <person name="Beeson K."/>
            <person name="Sutton G."/>
            <person name="Rogers Y.-H."/>
            <person name="Friedman R."/>
            <person name="Frazier M."/>
            <person name="Venter J.C."/>
        </authorList>
    </citation>
    <scope>NUCLEOTIDE SEQUENCE [LARGE SCALE GENOMIC DNA]</scope>
    <source>
        <strain evidence="2 3">SIR-1</strain>
    </source>
</reference>
<comment type="caution">
    <text evidence="2">The sequence shown here is derived from an EMBL/GenBank/DDBJ whole genome shotgun (WGS) entry which is preliminary data.</text>
</comment>
<name>A6GF03_9BACT</name>
<proteinExistence type="predicted"/>
<evidence type="ECO:0000313" key="2">
    <source>
        <dbReference type="EMBL" id="EDM75530.1"/>
    </source>
</evidence>
<gene>
    <name evidence="2" type="ORF">PPSIR1_13515</name>
</gene>
<evidence type="ECO:0008006" key="4">
    <source>
        <dbReference type="Google" id="ProtNLM"/>
    </source>
</evidence>
<dbReference type="Gene3D" id="3.40.630.20">
    <property type="entry name" value="Peptidase C15, pyroglutamyl peptidase I-like"/>
    <property type="match status" value="1"/>
</dbReference>
<organism evidence="2 3">
    <name type="scientific">Plesiocystis pacifica SIR-1</name>
    <dbReference type="NCBI Taxonomy" id="391625"/>
    <lineage>
        <taxon>Bacteria</taxon>
        <taxon>Pseudomonadati</taxon>
        <taxon>Myxococcota</taxon>
        <taxon>Polyangia</taxon>
        <taxon>Nannocystales</taxon>
        <taxon>Nannocystaceae</taxon>
        <taxon>Plesiocystis</taxon>
    </lineage>
</organism>
<dbReference type="EMBL" id="ABCS01000088">
    <property type="protein sequence ID" value="EDM75530.1"/>
    <property type="molecule type" value="Genomic_DNA"/>
</dbReference>
<evidence type="ECO:0000313" key="3">
    <source>
        <dbReference type="Proteomes" id="UP000005801"/>
    </source>
</evidence>
<sequence>MRSAPETPEVGPAKKAEAPSQAPVRVLVTGFNDWRELGDPPQLWRCRDNPSCRLLLGDETQTEPSGADSFDGPLVARLRAAQPEIEWTFATMPVTWGVFAEVPSDRYEVIVNLGLGVYDRFDALQLEAGAYDLRQGKDAAGVERAEAIRGEADRVLAAPQAVAARVQALEGERVAGYEVVVAKAREDNAYLCNETHFSALSALAEGGADDPLRAAYFLHIPYAKDGDYEALAEGVAGLVLRLVEP</sequence>
<feature type="region of interest" description="Disordered" evidence="1">
    <location>
        <begin position="1"/>
        <end position="21"/>
    </location>
</feature>
<evidence type="ECO:0000256" key="1">
    <source>
        <dbReference type="SAM" id="MobiDB-lite"/>
    </source>
</evidence>
<protein>
    <recommendedName>
        <fullName evidence="4">Pyrrolidone-carboxylate peptidase</fullName>
    </recommendedName>
</protein>
<keyword evidence="3" id="KW-1185">Reference proteome</keyword>
<dbReference type="STRING" id="391625.PPSIR1_13515"/>
<dbReference type="SUPFAM" id="SSF53182">
    <property type="entry name" value="Pyrrolidone carboxyl peptidase (pyroglutamate aminopeptidase)"/>
    <property type="match status" value="1"/>
</dbReference>